<name>W2RZ87_CYPE1</name>
<keyword evidence="12" id="KW-1185">Reference proteome</keyword>
<dbReference type="InterPro" id="IPR006314">
    <property type="entry name" value="Dyp_peroxidase"/>
</dbReference>
<dbReference type="InParanoid" id="W2RZ87"/>
<keyword evidence="5" id="KW-0732">Signal</keyword>
<evidence type="ECO:0000256" key="7">
    <source>
        <dbReference type="ARBA" id="ARBA00023004"/>
    </source>
</evidence>
<dbReference type="InterPro" id="IPR048328">
    <property type="entry name" value="Dyp_perox_C"/>
</dbReference>
<evidence type="ECO:0000313" key="12">
    <source>
        <dbReference type="Proteomes" id="UP000030752"/>
    </source>
</evidence>
<dbReference type="Pfam" id="PF20628">
    <property type="entry name" value="Dyp_perox_C"/>
    <property type="match status" value="1"/>
</dbReference>
<dbReference type="Proteomes" id="UP000030752">
    <property type="component" value="Unassembled WGS sequence"/>
</dbReference>
<dbReference type="GO" id="GO:0046872">
    <property type="term" value="F:metal ion binding"/>
    <property type="evidence" value="ECO:0007669"/>
    <property type="project" value="UniProtKB-KW"/>
</dbReference>
<dbReference type="AlphaFoldDB" id="W2RZ87"/>
<keyword evidence="2" id="KW-0575">Peroxidase</keyword>
<dbReference type="eggNOG" id="ENOG502RUI2">
    <property type="taxonomic scope" value="Eukaryota"/>
</dbReference>
<feature type="domain" description="Dyp-type peroxidase C-terminal" evidence="9">
    <location>
        <begin position="271"/>
        <end position="433"/>
    </location>
</feature>
<dbReference type="PANTHER" id="PTHR30521:SF4">
    <property type="entry name" value="DEFERROCHELATASE"/>
    <property type="match status" value="1"/>
</dbReference>
<dbReference type="GO" id="GO:0005829">
    <property type="term" value="C:cytosol"/>
    <property type="evidence" value="ECO:0007669"/>
    <property type="project" value="TreeGrafter"/>
</dbReference>
<dbReference type="PROSITE" id="PS51404">
    <property type="entry name" value="DYP_PEROXIDASE"/>
    <property type="match status" value="1"/>
</dbReference>
<keyword evidence="6" id="KW-0560">Oxidoreductase</keyword>
<dbReference type="PANTHER" id="PTHR30521">
    <property type="entry name" value="DEFERROCHELATASE/PEROXIDASE"/>
    <property type="match status" value="1"/>
</dbReference>
<comment type="cofactor">
    <cofactor evidence="1">
        <name>heme b</name>
        <dbReference type="ChEBI" id="CHEBI:60344"/>
    </cofactor>
</comment>
<evidence type="ECO:0000256" key="4">
    <source>
        <dbReference type="ARBA" id="ARBA00022723"/>
    </source>
</evidence>
<dbReference type="NCBIfam" id="TIGR01413">
    <property type="entry name" value="Dyp_perox_fam"/>
    <property type="match status" value="1"/>
</dbReference>
<dbReference type="STRING" id="1220924.W2RZ87"/>
<dbReference type="InterPro" id="IPR011008">
    <property type="entry name" value="Dimeric_a/b-barrel"/>
</dbReference>
<dbReference type="InterPro" id="IPR049509">
    <property type="entry name" value="DyP_N"/>
</dbReference>
<keyword evidence="7" id="KW-0408">Iron</keyword>
<evidence type="ECO:0000259" key="10">
    <source>
        <dbReference type="Pfam" id="PF21105"/>
    </source>
</evidence>
<keyword evidence="4" id="KW-0479">Metal-binding</keyword>
<dbReference type="Pfam" id="PF21105">
    <property type="entry name" value="DyP_N"/>
    <property type="match status" value="1"/>
</dbReference>
<dbReference type="VEuPathDB" id="FungiDB:HMPREF1541_03023"/>
<dbReference type="SUPFAM" id="SSF54909">
    <property type="entry name" value="Dimeric alpha+beta barrel"/>
    <property type="match status" value="1"/>
</dbReference>
<evidence type="ECO:0000259" key="9">
    <source>
        <dbReference type="Pfam" id="PF20628"/>
    </source>
</evidence>
<evidence type="ECO:0000256" key="3">
    <source>
        <dbReference type="ARBA" id="ARBA00022617"/>
    </source>
</evidence>
<evidence type="ECO:0000313" key="11">
    <source>
        <dbReference type="EMBL" id="ETN41088.1"/>
    </source>
</evidence>
<dbReference type="GO" id="GO:0020037">
    <property type="term" value="F:heme binding"/>
    <property type="evidence" value="ECO:0007669"/>
    <property type="project" value="InterPro"/>
</dbReference>
<evidence type="ECO:0000256" key="8">
    <source>
        <dbReference type="ARBA" id="ARBA00025737"/>
    </source>
</evidence>
<protein>
    <recommendedName>
        <fullName evidence="13">Dyp-type peroxidase</fullName>
    </recommendedName>
</protein>
<dbReference type="GO" id="GO:0004601">
    <property type="term" value="F:peroxidase activity"/>
    <property type="evidence" value="ECO:0007669"/>
    <property type="project" value="UniProtKB-KW"/>
</dbReference>
<keyword evidence="3" id="KW-0349">Heme</keyword>
<evidence type="ECO:0000256" key="2">
    <source>
        <dbReference type="ARBA" id="ARBA00022559"/>
    </source>
</evidence>
<sequence length="520" mass="58294">MGSQGPLGGPQKPAVPQTTIARFTPEEMRNIQGDILLGLPKQSQRFWFFKIVKNHDFRQRLGDVIPLITTCVKTQNDREAIRRRPRREDCLHMGSINVAFSWEGLKKIDPAKFKDSTTGTAILDKHFEEGMEAHRLQLRDDPINWNPKNWTSWDGKKDGEGKADTKGFEGKNIHGVVLVVGEDDRKVQDQFDKVASILGDSAEEVIALNGKVRPDKEAGHEHFGFKDGISQPFVLGTEGWGKDSHELPGQGHVKPGVILFGREGDNEEVDRPPWAMDGSLMAFRYLHQKVPEFDRFLEVKATSQVSSELLGARFVGRWKSGAPIDIADRQDDPVLADDENKNNDFVFKDNDNDPANPHSRCPFAAHIRKTNPRGDLPPGNMSVERIIRRGIPYGEEVEDSERQTQKTSRDRGLLFACYQSHISRGFDLMQRVWANNPNFIVNKTPRAGVDPIIGQTHKSDTAPADARNATGMISINADAPSNQPPNFFDMGDATDEWVVSRGGEYFFSPSIMSLEKYIAI</sequence>
<evidence type="ECO:0008006" key="13">
    <source>
        <dbReference type="Google" id="ProtNLM"/>
    </source>
</evidence>
<dbReference type="EMBL" id="KB822719">
    <property type="protein sequence ID" value="ETN41088.1"/>
    <property type="molecule type" value="Genomic_DNA"/>
</dbReference>
<evidence type="ECO:0000256" key="1">
    <source>
        <dbReference type="ARBA" id="ARBA00001970"/>
    </source>
</evidence>
<accession>W2RZ87</accession>
<gene>
    <name evidence="11" type="ORF">HMPREF1541_03023</name>
</gene>
<proteinExistence type="inferred from homology"/>
<reference evidence="11 12" key="1">
    <citation type="submission" date="2013-03" db="EMBL/GenBank/DDBJ databases">
        <title>The Genome Sequence of Phialophora europaea CBS 101466.</title>
        <authorList>
            <consortium name="The Broad Institute Genomics Platform"/>
            <person name="Cuomo C."/>
            <person name="de Hoog S."/>
            <person name="Gorbushina A."/>
            <person name="Walker B."/>
            <person name="Young S.K."/>
            <person name="Zeng Q."/>
            <person name="Gargeya S."/>
            <person name="Fitzgerald M."/>
            <person name="Haas B."/>
            <person name="Abouelleil A."/>
            <person name="Allen A.W."/>
            <person name="Alvarado L."/>
            <person name="Arachchi H.M."/>
            <person name="Berlin A.M."/>
            <person name="Chapman S.B."/>
            <person name="Gainer-Dewar J."/>
            <person name="Goldberg J."/>
            <person name="Griggs A."/>
            <person name="Gujja S."/>
            <person name="Hansen M."/>
            <person name="Howarth C."/>
            <person name="Imamovic A."/>
            <person name="Ireland A."/>
            <person name="Larimer J."/>
            <person name="McCowan C."/>
            <person name="Murphy C."/>
            <person name="Pearson M."/>
            <person name="Poon T.W."/>
            <person name="Priest M."/>
            <person name="Roberts A."/>
            <person name="Saif S."/>
            <person name="Shea T."/>
            <person name="Sisk P."/>
            <person name="Sykes S."/>
            <person name="Wortman J."/>
            <person name="Nusbaum C."/>
            <person name="Birren B."/>
        </authorList>
    </citation>
    <scope>NUCLEOTIDE SEQUENCE [LARGE SCALE GENOMIC DNA]</scope>
    <source>
        <strain evidence="11 12">CBS 101466</strain>
    </source>
</reference>
<dbReference type="HOGENOM" id="CLU_015125_2_0_1"/>
<evidence type="ECO:0000256" key="6">
    <source>
        <dbReference type="ARBA" id="ARBA00023002"/>
    </source>
</evidence>
<dbReference type="RefSeq" id="XP_008715597.1">
    <property type="nucleotide sequence ID" value="XM_008717375.1"/>
</dbReference>
<evidence type="ECO:0000256" key="5">
    <source>
        <dbReference type="ARBA" id="ARBA00022729"/>
    </source>
</evidence>
<dbReference type="OrthoDB" id="3207336at2759"/>
<comment type="similarity">
    <text evidence="8">Belongs to the DyP-type peroxidase family.</text>
</comment>
<dbReference type="GeneID" id="19970362"/>
<organism evidence="11 12">
    <name type="scientific">Cyphellophora europaea (strain CBS 101466)</name>
    <name type="common">Phialophora europaea</name>
    <dbReference type="NCBI Taxonomy" id="1220924"/>
    <lineage>
        <taxon>Eukaryota</taxon>
        <taxon>Fungi</taxon>
        <taxon>Dikarya</taxon>
        <taxon>Ascomycota</taxon>
        <taxon>Pezizomycotina</taxon>
        <taxon>Eurotiomycetes</taxon>
        <taxon>Chaetothyriomycetidae</taxon>
        <taxon>Chaetothyriales</taxon>
        <taxon>Cyphellophoraceae</taxon>
        <taxon>Cyphellophora</taxon>
    </lineage>
</organism>
<feature type="domain" description="DyP dimeric alpha+beta barrel" evidence="10">
    <location>
        <begin position="30"/>
        <end position="214"/>
    </location>
</feature>